<dbReference type="InterPro" id="IPR000182">
    <property type="entry name" value="GNAT_dom"/>
</dbReference>
<dbReference type="InterPro" id="IPR016181">
    <property type="entry name" value="Acyl_CoA_acyltransferase"/>
</dbReference>
<dbReference type="PANTHER" id="PTHR47489">
    <property type="entry name" value="ACYL-COA N-ACYLTRANSFERASES (NAT) SUPERFAMILY PROTEIN"/>
    <property type="match status" value="1"/>
</dbReference>
<organism evidence="3 4">
    <name type="scientific">Musa troglodytarum</name>
    <name type="common">fe'i banana</name>
    <dbReference type="NCBI Taxonomy" id="320322"/>
    <lineage>
        <taxon>Eukaryota</taxon>
        <taxon>Viridiplantae</taxon>
        <taxon>Streptophyta</taxon>
        <taxon>Embryophyta</taxon>
        <taxon>Tracheophyta</taxon>
        <taxon>Spermatophyta</taxon>
        <taxon>Magnoliopsida</taxon>
        <taxon>Liliopsida</taxon>
        <taxon>Zingiberales</taxon>
        <taxon>Musaceae</taxon>
        <taxon>Musa</taxon>
    </lineage>
</organism>
<dbReference type="Proteomes" id="UP001055439">
    <property type="component" value="Chromosome 3"/>
</dbReference>
<dbReference type="PANTHER" id="PTHR47489:SF2">
    <property type="entry name" value="GCN5-RELATED N-ACETYLTRANSFERASE 5, CHLOROPLASTIC"/>
    <property type="match status" value="1"/>
</dbReference>
<feature type="region of interest" description="Disordered" evidence="1">
    <location>
        <begin position="278"/>
        <end position="297"/>
    </location>
</feature>
<dbReference type="GO" id="GO:0016747">
    <property type="term" value="F:acyltransferase activity, transferring groups other than amino-acyl groups"/>
    <property type="evidence" value="ECO:0007669"/>
    <property type="project" value="InterPro"/>
</dbReference>
<feature type="region of interest" description="Disordered" evidence="1">
    <location>
        <begin position="1"/>
        <end position="34"/>
    </location>
</feature>
<feature type="compositionally biased region" description="Low complexity" evidence="1">
    <location>
        <begin position="50"/>
        <end position="63"/>
    </location>
</feature>
<evidence type="ECO:0000259" key="2">
    <source>
        <dbReference type="PROSITE" id="PS51186"/>
    </source>
</evidence>
<name>A0A9E7JT34_9LILI</name>
<dbReference type="EMBL" id="CP097505">
    <property type="protein sequence ID" value="URD93227.1"/>
    <property type="molecule type" value="Genomic_DNA"/>
</dbReference>
<gene>
    <name evidence="3" type="ORF">MUK42_00251</name>
</gene>
<evidence type="ECO:0000313" key="3">
    <source>
        <dbReference type="EMBL" id="URD93227.1"/>
    </source>
</evidence>
<sequence length="297" mass="33070">MACPPTRLSLSLDSTLQPSAPSTTFAGTTTSLPPEKRQSLIIRSVLGRFSSSSSSATHPTASSRIDAPEQSGAVNNDEALPVLRDFRVIKELDRGGVLEIRPVEPGELEATGKLLAESFSESRLVPVRYAHLIAFLVKAYLEERRALEPHVAVLIGFYKETDDEGPAQLACTAEISFDVHGANAAPPTPRPPPDCPYICNMAVRKSLRRRRIGWHLLEACEELITRMAAKREVYLHCRVMDKGPFDMYRKAGYEVSKTDSYFVWLSLQRRKHLMWKKLPPPSDDTVDQSSACEDHPI</sequence>
<dbReference type="SUPFAM" id="SSF55729">
    <property type="entry name" value="Acyl-CoA N-acyltransferases (Nat)"/>
    <property type="match status" value="1"/>
</dbReference>
<evidence type="ECO:0000256" key="1">
    <source>
        <dbReference type="SAM" id="MobiDB-lite"/>
    </source>
</evidence>
<keyword evidence="4" id="KW-1185">Reference proteome</keyword>
<dbReference type="OrthoDB" id="2017234at2759"/>
<protein>
    <submittedName>
        <fullName evidence="3">Acetyltransferase (GNAT) family</fullName>
    </submittedName>
</protein>
<dbReference type="PROSITE" id="PS51186">
    <property type="entry name" value="GNAT"/>
    <property type="match status" value="1"/>
</dbReference>
<dbReference type="Pfam" id="PF00583">
    <property type="entry name" value="Acetyltransf_1"/>
    <property type="match status" value="1"/>
</dbReference>
<dbReference type="AlphaFoldDB" id="A0A9E7JT34"/>
<dbReference type="CDD" id="cd04301">
    <property type="entry name" value="NAT_SF"/>
    <property type="match status" value="1"/>
</dbReference>
<proteinExistence type="predicted"/>
<evidence type="ECO:0000313" key="4">
    <source>
        <dbReference type="Proteomes" id="UP001055439"/>
    </source>
</evidence>
<feature type="domain" description="N-acetyltransferase" evidence="2">
    <location>
        <begin position="98"/>
        <end position="279"/>
    </location>
</feature>
<reference evidence="3" key="1">
    <citation type="submission" date="2022-05" db="EMBL/GenBank/DDBJ databases">
        <title>The Musa troglodytarum L. genome provides insights into the mechanism of non-climacteric behaviour and enrichment of carotenoids.</title>
        <authorList>
            <person name="Wang J."/>
        </authorList>
    </citation>
    <scope>NUCLEOTIDE SEQUENCE</scope>
    <source>
        <tissue evidence="3">Leaf</tissue>
    </source>
</reference>
<dbReference type="Gene3D" id="3.40.630.30">
    <property type="match status" value="1"/>
</dbReference>
<feature type="region of interest" description="Disordered" evidence="1">
    <location>
        <begin position="50"/>
        <end position="73"/>
    </location>
</feature>
<accession>A0A9E7JT34</accession>
<feature type="compositionally biased region" description="Polar residues" evidence="1">
    <location>
        <begin position="8"/>
        <end position="32"/>
    </location>
</feature>